<feature type="signal peptide" evidence="4">
    <location>
        <begin position="1"/>
        <end position="29"/>
    </location>
</feature>
<dbReference type="InterPro" id="IPR018976">
    <property type="entry name" value="Imelysin-like"/>
</dbReference>
<dbReference type="Proteomes" id="UP000522688">
    <property type="component" value="Unassembled WGS sequence"/>
</dbReference>
<evidence type="ECO:0000313" key="7">
    <source>
        <dbReference type="EMBL" id="GEK82796.1"/>
    </source>
</evidence>
<evidence type="ECO:0000256" key="2">
    <source>
        <dbReference type="ARBA" id="ARBA00005989"/>
    </source>
</evidence>
<dbReference type="AlphaFoldDB" id="A0A7W3JII4"/>
<feature type="chain" id="PRO_5038765526" evidence="4">
    <location>
        <begin position="30"/>
        <end position="398"/>
    </location>
</feature>
<dbReference type="PANTHER" id="PTHR39192">
    <property type="entry name" value="IRON UPTAKE SYSTEM COMPONENT EFEO"/>
    <property type="match status" value="1"/>
</dbReference>
<dbReference type="CDD" id="cd14656">
    <property type="entry name" value="Imelysin-like_EfeO"/>
    <property type="match status" value="1"/>
</dbReference>
<dbReference type="InterPro" id="IPR008972">
    <property type="entry name" value="Cupredoxin"/>
</dbReference>
<organism evidence="8 10">
    <name type="scientific">Frigoribacterium faeni</name>
    <dbReference type="NCBI Taxonomy" id="145483"/>
    <lineage>
        <taxon>Bacteria</taxon>
        <taxon>Bacillati</taxon>
        <taxon>Actinomycetota</taxon>
        <taxon>Actinomycetes</taxon>
        <taxon>Micrococcales</taxon>
        <taxon>Microbacteriaceae</taxon>
        <taxon>Frigoribacterium</taxon>
    </lineage>
</organism>
<evidence type="ECO:0000259" key="6">
    <source>
        <dbReference type="Pfam" id="PF13473"/>
    </source>
</evidence>
<dbReference type="GO" id="GO:0042597">
    <property type="term" value="C:periplasmic space"/>
    <property type="evidence" value="ECO:0007669"/>
    <property type="project" value="UniProtKB-SubCell"/>
</dbReference>
<comment type="subcellular location">
    <subcellularLocation>
        <location evidence="1">Periplasm</location>
    </subcellularLocation>
</comment>
<dbReference type="Pfam" id="PF13473">
    <property type="entry name" value="Cupredoxin_1"/>
    <property type="match status" value="1"/>
</dbReference>
<protein>
    <submittedName>
        <fullName evidence="8">Iron uptake system component EfeO</fullName>
    </submittedName>
</protein>
<dbReference type="PROSITE" id="PS51257">
    <property type="entry name" value="PROKAR_LIPOPROTEIN"/>
    <property type="match status" value="1"/>
</dbReference>
<dbReference type="Gene3D" id="2.60.40.420">
    <property type="entry name" value="Cupredoxins - blue copper proteins"/>
    <property type="match status" value="1"/>
</dbReference>
<evidence type="ECO:0000259" key="5">
    <source>
        <dbReference type="Pfam" id="PF09375"/>
    </source>
</evidence>
<dbReference type="Proteomes" id="UP000321154">
    <property type="component" value="Unassembled WGS sequence"/>
</dbReference>
<dbReference type="InterPro" id="IPR050894">
    <property type="entry name" value="EfeM/EfeO_iron_uptake"/>
</dbReference>
<name>A0A7W3JII4_9MICO</name>
<dbReference type="InterPro" id="IPR034981">
    <property type="entry name" value="Imelysin-like_EfeO/Algp7"/>
</dbReference>
<keyword evidence="9" id="KW-1185">Reference proteome</keyword>
<evidence type="ECO:0000313" key="9">
    <source>
        <dbReference type="Proteomes" id="UP000321154"/>
    </source>
</evidence>
<evidence type="ECO:0000256" key="4">
    <source>
        <dbReference type="SAM" id="SignalP"/>
    </source>
</evidence>
<dbReference type="PANTHER" id="PTHR39192:SF1">
    <property type="entry name" value="IRON UPTAKE SYSTEM COMPONENT EFEO"/>
    <property type="match status" value="1"/>
</dbReference>
<gene>
    <name evidence="8" type="ORF">FB463_001735</name>
    <name evidence="7" type="ORF">FFA01_11050</name>
</gene>
<dbReference type="NCBIfam" id="NF041757">
    <property type="entry name" value="EfeO"/>
    <property type="match status" value="1"/>
</dbReference>
<reference evidence="7 9" key="1">
    <citation type="submission" date="2019-07" db="EMBL/GenBank/DDBJ databases">
        <title>Whole genome shotgun sequence of Frigoribacterium faeni NBRC 103066.</title>
        <authorList>
            <person name="Hosoyama A."/>
            <person name="Uohara A."/>
            <person name="Ohji S."/>
            <person name="Ichikawa N."/>
        </authorList>
    </citation>
    <scope>NUCLEOTIDE SEQUENCE [LARGE SCALE GENOMIC DNA]</scope>
    <source>
        <strain evidence="7 9">NBRC 103066</strain>
    </source>
</reference>
<sequence length="398" mass="41726">MTPRPLRPLAVASGLAALALALTGCVANAPAGSSAATAVTVDGTDDGCSLSTTSVPSGPVTFTMTNNGSDNSEFELLADDGLRIISEKENIGPGTTGSMTVSVPAGDYYTACVPGLVGEGVRASFTVTDSGTAVEATGSEKERIDAAATAYVGYVKDQTGQLVTATDEFLAAYTAGDDEKARSLYPSARAHYERIEPVAESFGDLDPKIDFREADVEPGTEWTGWHRIEKDLWQPSADENGGAAYVPLTADERAHYADLLTSDTADLYDEVTASDFTVGIDTIANGAVGLMDEVATGKITGEEEIWSHTDLYDFQGNLEGARVAFDGVRDIVDEKDPELATSIDAQLTKVETLLAGYGSLDAGYPSYTELTDADKKKLSDAVNALSEPLSRLTSALVA</sequence>
<evidence type="ECO:0000313" key="8">
    <source>
        <dbReference type="EMBL" id="MBA8813486.1"/>
    </source>
</evidence>
<reference evidence="8 10" key="2">
    <citation type="submission" date="2020-07" db="EMBL/GenBank/DDBJ databases">
        <title>Sequencing the genomes of 1000 actinobacteria strains.</title>
        <authorList>
            <person name="Klenk H.-P."/>
        </authorList>
    </citation>
    <scope>NUCLEOTIDE SEQUENCE [LARGE SCALE GENOMIC DNA]</scope>
    <source>
        <strain evidence="8 10">DSM 10309</strain>
    </source>
</reference>
<dbReference type="EMBL" id="BJUV01000008">
    <property type="protein sequence ID" value="GEK82796.1"/>
    <property type="molecule type" value="Genomic_DNA"/>
</dbReference>
<dbReference type="OrthoDB" id="7348379at2"/>
<dbReference type="Gene3D" id="1.20.1420.20">
    <property type="entry name" value="M75 peptidase, HXXE motif"/>
    <property type="match status" value="1"/>
</dbReference>
<dbReference type="InterPro" id="IPR053377">
    <property type="entry name" value="Iron_uptake_EfeM/EfeO"/>
</dbReference>
<comment type="similarity">
    <text evidence="2">Belongs to the EfeM/EfeO family.</text>
</comment>
<proteinExistence type="inferred from homology"/>
<feature type="domain" description="EfeO-type cupredoxin-like" evidence="6">
    <location>
        <begin position="16"/>
        <end position="112"/>
    </location>
</feature>
<evidence type="ECO:0000313" key="10">
    <source>
        <dbReference type="Proteomes" id="UP000522688"/>
    </source>
</evidence>
<evidence type="ECO:0000256" key="1">
    <source>
        <dbReference type="ARBA" id="ARBA00004418"/>
    </source>
</evidence>
<dbReference type="InterPro" id="IPR038352">
    <property type="entry name" value="Imelysin_sf"/>
</dbReference>
<accession>A0A7W3JII4</accession>
<dbReference type="RefSeq" id="WP_146853816.1">
    <property type="nucleotide sequence ID" value="NZ_BAAAHR010000001.1"/>
</dbReference>
<feature type="domain" description="Imelysin-like" evidence="5">
    <location>
        <begin position="148"/>
        <end position="392"/>
    </location>
</feature>
<comment type="caution">
    <text evidence="8">The sequence shown here is derived from an EMBL/GenBank/DDBJ whole genome shotgun (WGS) entry which is preliminary data.</text>
</comment>
<dbReference type="Pfam" id="PF09375">
    <property type="entry name" value="Peptidase_M75"/>
    <property type="match status" value="1"/>
</dbReference>
<evidence type="ECO:0000256" key="3">
    <source>
        <dbReference type="ARBA" id="ARBA00022729"/>
    </source>
</evidence>
<dbReference type="EMBL" id="JACGWW010000002">
    <property type="protein sequence ID" value="MBA8813486.1"/>
    <property type="molecule type" value="Genomic_DNA"/>
</dbReference>
<keyword evidence="3 4" id="KW-0732">Signal</keyword>
<dbReference type="InterPro" id="IPR028096">
    <property type="entry name" value="EfeO_Cupredoxin"/>
</dbReference>